<reference evidence="2" key="1">
    <citation type="submission" date="2020-05" db="EMBL/GenBank/DDBJ databases">
        <authorList>
            <person name="Chiriac C."/>
            <person name="Salcher M."/>
            <person name="Ghai R."/>
            <person name="Kavagutti S V."/>
        </authorList>
    </citation>
    <scope>NUCLEOTIDE SEQUENCE</scope>
</reference>
<dbReference type="EMBL" id="CAFBLM010000051">
    <property type="protein sequence ID" value="CAB4876099.1"/>
    <property type="molecule type" value="Genomic_DNA"/>
</dbReference>
<feature type="transmembrane region" description="Helical" evidence="1">
    <location>
        <begin position="96"/>
        <end position="115"/>
    </location>
</feature>
<keyword evidence="1" id="KW-0472">Membrane</keyword>
<feature type="transmembrane region" description="Helical" evidence="1">
    <location>
        <begin position="6"/>
        <end position="25"/>
    </location>
</feature>
<evidence type="ECO:0000256" key="1">
    <source>
        <dbReference type="SAM" id="Phobius"/>
    </source>
</evidence>
<feature type="transmembrane region" description="Helical" evidence="1">
    <location>
        <begin position="37"/>
        <end position="56"/>
    </location>
</feature>
<accession>A0A6J7E6E1</accession>
<evidence type="ECO:0000313" key="2">
    <source>
        <dbReference type="EMBL" id="CAB4876099.1"/>
    </source>
</evidence>
<keyword evidence="1" id="KW-0812">Transmembrane</keyword>
<keyword evidence="1" id="KW-1133">Transmembrane helix</keyword>
<sequence length="121" mass="12774">MEILQGIVLIVHFIGLAALFGGFFIQMTSREKVVNNAMFHGVLTQLVTGIILVGLHEGDATPPDHAKVGVKLLITIVIAGIVVVNRKKPTISLPAWAIIGGLTILNIAIAVLWTSGTVDAT</sequence>
<dbReference type="AlphaFoldDB" id="A0A6J7E6E1"/>
<gene>
    <name evidence="2" type="ORF">UFOPK3401_01087</name>
</gene>
<organism evidence="2">
    <name type="scientific">freshwater metagenome</name>
    <dbReference type="NCBI Taxonomy" id="449393"/>
    <lineage>
        <taxon>unclassified sequences</taxon>
        <taxon>metagenomes</taxon>
        <taxon>ecological metagenomes</taxon>
    </lineage>
</organism>
<protein>
    <submittedName>
        <fullName evidence="2">Unannotated protein</fullName>
    </submittedName>
</protein>
<feature type="transmembrane region" description="Helical" evidence="1">
    <location>
        <begin position="68"/>
        <end position="84"/>
    </location>
</feature>
<name>A0A6J7E6E1_9ZZZZ</name>
<proteinExistence type="predicted"/>